<dbReference type="InterPro" id="IPR006638">
    <property type="entry name" value="Elp3/MiaA/NifB-like_rSAM"/>
</dbReference>
<dbReference type="Pfam" id="PF18693">
    <property type="entry name" value="TRAM_2"/>
    <property type="match status" value="1"/>
</dbReference>
<dbReference type="GO" id="GO:0006400">
    <property type="term" value="P:tRNA modification"/>
    <property type="evidence" value="ECO:0007669"/>
    <property type="project" value="InterPro"/>
</dbReference>
<dbReference type="EMBL" id="CAEZWU010000116">
    <property type="protein sequence ID" value="CAB4671542.1"/>
    <property type="molecule type" value="Genomic_DNA"/>
</dbReference>
<evidence type="ECO:0000313" key="11">
    <source>
        <dbReference type="EMBL" id="CAB5063377.1"/>
    </source>
</evidence>
<dbReference type="InterPro" id="IPR012340">
    <property type="entry name" value="NA-bd_OB-fold"/>
</dbReference>
<dbReference type="Gene3D" id="2.40.50.140">
    <property type="entry name" value="Nucleic acid-binding proteins"/>
    <property type="match status" value="1"/>
</dbReference>
<dbReference type="InterPro" id="IPR005839">
    <property type="entry name" value="Methylthiotransferase"/>
</dbReference>
<dbReference type="GO" id="GO:0046872">
    <property type="term" value="F:metal ion binding"/>
    <property type="evidence" value="ECO:0007669"/>
    <property type="project" value="UniProtKB-KW"/>
</dbReference>
<dbReference type="CDD" id="cd01335">
    <property type="entry name" value="Radical_SAM"/>
    <property type="match status" value="1"/>
</dbReference>
<dbReference type="EMBL" id="CAFBQV010000066">
    <property type="protein sequence ID" value="CAB5063377.1"/>
    <property type="molecule type" value="Genomic_DNA"/>
</dbReference>
<dbReference type="InterPro" id="IPR013848">
    <property type="entry name" value="Methylthiotransferase_N"/>
</dbReference>
<keyword evidence="4" id="KW-0949">S-adenosyl-L-methionine</keyword>
<dbReference type="PROSITE" id="PS51918">
    <property type="entry name" value="RADICAL_SAM"/>
    <property type="match status" value="1"/>
</dbReference>
<organism evidence="10">
    <name type="scientific">freshwater metagenome</name>
    <dbReference type="NCBI Taxonomy" id="449393"/>
    <lineage>
        <taxon>unclassified sequences</taxon>
        <taxon>metagenomes</taxon>
        <taxon>ecological metagenomes</taxon>
    </lineage>
</organism>
<dbReference type="GO" id="GO:0051539">
    <property type="term" value="F:4 iron, 4 sulfur cluster binding"/>
    <property type="evidence" value="ECO:0007669"/>
    <property type="project" value="UniProtKB-KW"/>
</dbReference>
<dbReference type="InterPro" id="IPR005840">
    <property type="entry name" value="Ribosomal_uS12_MeSTrfase_RimO"/>
</dbReference>
<keyword evidence="2" id="KW-0004">4Fe-4S</keyword>
<dbReference type="SFLD" id="SFLDG01061">
    <property type="entry name" value="methylthiotransferase"/>
    <property type="match status" value="1"/>
</dbReference>
<dbReference type="InterPro" id="IPR038135">
    <property type="entry name" value="Methylthiotransferase_N_sf"/>
</dbReference>
<dbReference type="NCBIfam" id="TIGR01125">
    <property type="entry name" value="30S ribosomal protein S12 methylthiotransferase RimO"/>
    <property type="match status" value="1"/>
</dbReference>
<keyword evidence="5" id="KW-0479">Metal-binding</keyword>
<dbReference type="InterPro" id="IPR023404">
    <property type="entry name" value="rSAM_horseshoe"/>
</dbReference>
<dbReference type="Gene3D" id="3.40.50.12160">
    <property type="entry name" value="Methylthiotransferase, N-terminal domain"/>
    <property type="match status" value="1"/>
</dbReference>
<dbReference type="SFLD" id="SFLDG01082">
    <property type="entry name" value="B12-binding_domain_containing"/>
    <property type="match status" value="1"/>
</dbReference>
<evidence type="ECO:0000256" key="2">
    <source>
        <dbReference type="ARBA" id="ARBA00022485"/>
    </source>
</evidence>
<evidence type="ECO:0000313" key="10">
    <source>
        <dbReference type="EMBL" id="CAB4671542.1"/>
    </source>
</evidence>
<dbReference type="PROSITE" id="PS51449">
    <property type="entry name" value="MTTASE_N"/>
    <property type="match status" value="1"/>
</dbReference>
<evidence type="ECO:0000256" key="1">
    <source>
        <dbReference type="ARBA" id="ARBA00001966"/>
    </source>
</evidence>
<dbReference type="SUPFAM" id="SSF102114">
    <property type="entry name" value="Radical SAM enzymes"/>
    <property type="match status" value="1"/>
</dbReference>
<comment type="cofactor">
    <cofactor evidence="1">
        <name>[4Fe-4S] cluster</name>
        <dbReference type="ChEBI" id="CHEBI:49883"/>
    </cofactor>
</comment>
<dbReference type="SFLD" id="SFLDS00029">
    <property type="entry name" value="Radical_SAM"/>
    <property type="match status" value="1"/>
</dbReference>
<dbReference type="InterPro" id="IPR058240">
    <property type="entry name" value="rSAM_sf"/>
</dbReference>
<dbReference type="InterPro" id="IPR007197">
    <property type="entry name" value="rSAM"/>
</dbReference>
<accession>A0A6J6MCI3</accession>
<dbReference type="PANTHER" id="PTHR43837:SF1">
    <property type="entry name" value="RIBOSOMAL PROTEIN US12 METHYLTHIOTRANSFERASE RIMO"/>
    <property type="match status" value="1"/>
</dbReference>
<keyword evidence="6" id="KW-0408">Iron</keyword>
<dbReference type="InterPro" id="IPR002792">
    <property type="entry name" value="TRAM_dom"/>
</dbReference>
<evidence type="ECO:0000256" key="7">
    <source>
        <dbReference type="ARBA" id="ARBA00023014"/>
    </source>
</evidence>
<evidence type="ECO:0000256" key="4">
    <source>
        <dbReference type="ARBA" id="ARBA00022691"/>
    </source>
</evidence>
<dbReference type="GO" id="GO:0005829">
    <property type="term" value="C:cytosol"/>
    <property type="evidence" value="ECO:0007669"/>
    <property type="project" value="TreeGrafter"/>
</dbReference>
<reference evidence="10" key="1">
    <citation type="submission" date="2020-05" db="EMBL/GenBank/DDBJ databases">
        <authorList>
            <person name="Chiriac C."/>
            <person name="Salcher M."/>
            <person name="Ghai R."/>
            <person name="Kavagutti S V."/>
        </authorList>
    </citation>
    <scope>NUCLEOTIDE SEQUENCE</scope>
</reference>
<evidence type="ECO:0000256" key="5">
    <source>
        <dbReference type="ARBA" id="ARBA00022723"/>
    </source>
</evidence>
<gene>
    <name evidence="10" type="ORF">UFOPK2292_00834</name>
    <name evidence="11" type="ORF">UFOPK4345_00544</name>
</gene>
<keyword evidence="7" id="KW-0411">Iron-sulfur</keyword>
<name>A0A6J6MCI3_9ZZZZ</name>
<feature type="domain" description="MTTase N-terminal" evidence="8">
    <location>
        <begin position="3"/>
        <end position="122"/>
    </location>
</feature>
<protein>
    <submittedName>
        <fullName evidence="10">Unannotated protein</fullName>
    </submittedName>
</protein>
<evidence type="ECO:0000256" key="3">
    <source>
        <dbReference type="ARBA" id="ARBA00022490"/>
    </source>
</evidence>
<dbReference type="AlphaFoldDB" id="A0A6J6MCI3"/>
<dbReference type="Pfam" id="PF04055">
    <property type="entry name" value="Radical_SAM"/>
    <property type="match status" value="1"/>
</dbReference>
<evidence type="ECO:0000256" key="6">
    <source>
        <dbReference type="ARBA" id="ARBA00023004"/>
    </source>
</evidence>
<keyword evidence="3" id="KW-0963">Cytoplasm</keyword>
<dbReference type="PANTHER" id="PTHR43837">
    <property type="entry name" value="RIBOSOMAL PROTEIN S12 METHYLTHIOTRANSFERASE RIMO"/>
    <property type="match status" value="1"/>
</dbReference>
<feature type="domain" description="Radical SAM core" evidence="9">
    <location>
        <begin position="132"/>
        <end position="358"/>
    </location>
</feature>
<evidence type="ECO:0000259" key="9">
    <source>
        <dbReference type="PROSITE" id="PS51918"/>
    </source>
</evidence>
<sequence>MTQRFYLESLGCPKNDVDSDKIIGTLMLDGLERTDDASLADLVVVNTCAFIEDARRESIDTVLALSKQRKDGARVVVTGCMAERYGSELAESLPEADHIAGFGVPITLTKKSLAVSGEQVPAFDLLNLPRPKSSSPWAYIKIAEGCDRNCGFCAIPSFRGPQRSRDFESILAEVDQLGAKEIVLVAQDLASYGKDRPDELGAGSIVELVNRVASKVQRTRLLYLYPSDLSDALIDAICATGVPYFDLSLQHVSKPHLRRMRRWGDGTRFLNRIEDIRKREPEAAMRSNFIVGYPGETEEDHDELLAFIEDAQLDWCGFFGFSPEEGTYALNLPDHVDKSLMNERLGELREMQDAITARRRDDLIGETLEVLVDSTGVGRSHREAPEIDGVIHVSETLSVGSFVQVEIADALGPDLLAVGAAPDAASR</sequence>
<dbReference type="Gene3D" id="3.80.30.20">
    <property type="entry name" value="tm_1862 like domain"/>
    <property type="match status" value="1"/>
</dbReference>
<proteinExistence type="inferred from homology"/>
<dbReference type="SMART" id="SM00729">
    <property type="entry name" value="Elp3"/>
    <property type="match status" value="1"/>
</dbReference>
<evidence type="ECO:0000259" key="8">
    <source>
        <dbReference type="PROSITE" id="PS51449"/>
    </source>
</evidence>
<dbReference type="Pfam" id="PF00919">
    <property type="entry name" value="UPF0004"/>
    <property type="match status" value="1"/>
</dbReference>
<dbReference type="GO" id="GO:0035599">
    <property type="term" value="F:aspartic acid methylthiotransferase activity"/>
    <property type="evidence" value="ECO:0007669"/>
    <property type="project" value="TreeGrafter"/>
</dbReference>
<dbReference type="NCBIfam" id="TIGR00089">
    <property type="entry name" value="MiaB/RimO family radical SAM methylthiotransferase"/>
    <property type="match status" value="1"/>
</dbReference>
<dbReference type="HAMAP" id="MF_01865">
    <property type="entry name" value="MTTase_RimO"/>
    <property type="match status" value="1"/>
</dbReference>